<dbReference type="EMBL" id="SRIO01000027">
    <property type="protein sequence ID" value="TFZ81352.1"/>
    <property type="molecule type" value="Genomic_DNA"/>
</dbReference>
<accession>A0A4Z0F7Z2</accession>
<dbReference type="AlphaFoldDB" id="A0A4Z0F7Z2"/>
<keyword evidence="2" id="KW-1185">Reference proteome</keyword>
<evidence type="ECO:0000313" key="1">
    <source>
        <dbReference type="EMBL" id="TFZ81352.1"/>
    </source>
</evidence>
<dbReference type="RefSeq" id="WP_135282831.1">
    <property type="nucleotide sequence ID" value="NZ_SRIO01000027.1"/>
</dbReference>
<sequence>MSKRLDILVALTGHLEAMAAPEYHYTLAGQVHRGKPAFGYEKVDTAFVTLLEPDDERDVFAAPARPERRAHPWALLIFGVTDRPADLDHPTDAAYRLLDDLQRRIAWINAHTGTATPGRIPRPLGGLAEEHLQPGAGVVLPPDRQQGRPTAVCILPIVIPLTERFTP</sequence>
<dbReference type="Proteomes" id="UP000297890">
    <property type="component" value="Unassembled WGS sequence"/>
</dbReference>
<organism evidence="1 2">
    <name type="scientific">Candidatus Macondimonas diazotrophica</name>
    <dbReference type="NCBI Taxonomy" id="2305248"/>
    <lineage>
        <taxon>Bacteria</taxon>
        <taxon>Pseudomonadati</taxon>
        <taxon>Pseudomonadota</taxon>
        <taxon>Gammaproteobacteria</taxon>
        <taxon>Chromatiales</taxon>
        <taxon>Ectothiorhodospiraceae</taxon>
        <taxon>Candidatus Macondimonas</taxon>
    </lineage>
</organism>
<reference evidence="1 2" key="1">
    <citation type="journal article" date="2019" name="ISME J.">
        <title>Candidatus Macondimonas diazotrophica, a novel gammaproteobacterial genus dominating crude-oil-contaminated coastal sediments.</title>
        <authorList>
            <person name="Karthikeyan S."/>
            <person name="Konstantinidis K."/>
        </authorList>
    </citation>
    <scope>NUCLEOTIDE SEQUENCE [LARGE SCALE GENOMIC DNA]</scope>
    <source>
        <strain evidence="1 2">KTK01</strain>
    </source>
</reference>
<evidence type="ECO:0000313" key="2">
    <source>
        <dbReference type="Proteomes" id="UP000297890"/>
    </source>
</evidence>
<gene>
    <name evidence="1" type="ORF">E4680_12900</name>
</gene>
<protein>
    <submittedName>
        <fullName evidence="1">Uncharacterized protein</fullName>
    </submittedName>
</protein>
<proteinExistence type="predicted"/>
<comment type="caution">
    <text evidence="1">The sequence shown here is derived from an EMBL/GenBank/DDBJ whole genome shotgun (WGS) entry which is preliminary data.</text>
</comment>
<name>A0A4Z0F7Z2_9GAMM</name>